<keyword evidence="13" id="KW-1185">Reference proteome</keyword>
<dbReference type="Pfam" id="PF01425">
    <property type="entry name" value="Amidase"/>
    <property type="match status" value="1"/>
</dbReference>
<dbReference type="InterPro" id="IPR000120">
    <property type="entry name" value="Amidase"/>
</dbReference>
<dbReference type="KEGG" id="taqu:KDW03_05405"/>
<protein>
    <recommendedName>
        <fullName evidence="4 10">Glutamyl-tRNA(Gln) amidotransferase subunit A</fullName>
        <shortName evidence="10">Glu-ADT subunit A</shortName>
        <ecNumber evidence="3 10">6.3.5.7</ecNumber>
    </recommendedName>
</protein>
<evidence type="ECO:0000256" key="1">
    <source>
        <dbReference type="ARBA" id="ARBA00008069"/>
    </source>
</evidence>
<comment type="subunit">
    <text evidence="2 10">Heterotrimer of A, B and C subunits.</text>
</comment>
<comment type="similarity">
    <text evidence="1 10">Belongs to the amidase family. GatA subfamily.</text>
</comment>
<keyword evidence="6 10" id="KW-0547">Nucleotide-binding</keyword>
<dbReference type="InterPro" id="IPR020556">
    <property type="entry name" value="Amidase_CS"/>
</dbReference>
<dbReference type="GO" id="GO:0006412">
    <property type="term" value="P:translation"/>
    <property type="evidence" value="ECO:0007669"/>
    <property type="project" value="UniProtKB-UniRule"/>
</dbReference>
<dbReference type="RefSeq" id="WP_271436367.1">
    <property type="nucleotide sequence ID" value="NZ_CP073355.1"/>
</dbReference>
<evidence type="ECO:0000313" key="12">
    <source>
        <dbReference type="EMBL" id="URA11233.1"/>
    </source>
</evidence>
<dbReference type="InterPro" id="IPR004412">
    <property type="entry name" value="GatA"/>
</dbReference>
<dbReference type="PROSITE" id="PS00571">
    <property type="entry name" value="AMIDASES"/>
    <property type="match status" value="1"/>
</dbReference>
<evidence type="ECO:0000256" key="3">
    <source>
        <dbReference type="ARBA" id="ARBA00012739"/>
    </source>
</evidence>
<dbReference type="PANTHER" id="PTHR11895">
    <property type="entry name" value="TRANSAMIDASE"/>
    <property type="match status" value="1"/>
</dbReference>
<evidence type="ECO:0000313" key="13">
    <source>
        <dbReference type="Proteomes" id="UP001056539"/>
    </source>
</evidence>
<evidence type="ECO:0000256" key="5">
    <source>
        <dbReference type="ARBA" id="ARBA00022598"/>
    </source>
</evidence>
<reference evidence="12" key="1">
    <citation type="submission" date="2021-04" db="EMBL/GenBank/DDBJ databases">
        <authorList>
            <person name="Postec A."/>
        </authorList>
    </citation>
    <scope>NUCLEOTIDE SEQUENCE</scope>
    <source>
        <strain evidence="12">F1F22</strain>
    </source>
</reference>
<keyword evidence="5 10" id="KW-0436">Ligase</keyword>
<dbReference type="SUPFAM" id="SSF75304">
    <property type="entry name" value="Amidase signature (AS) enzymes"/>
    <property type="match status" value="1"/>
</dbReference>
<dbReference type="PANTHER" id="PTHR11895:SF151">
    <property type="entry name" value="GLUTAMYL-TRNA(GLN) AMIDOTRANSFERASE SUBUNIT A"/>
    <property type="match status" value="1"/>
</dbReference>
<keyword evidence="8 10" id="KW-0648">Protein biosynthesis</keyword>
<dbReference type="GO" id="GO:0005524">
    <property type="term" value="F:ATP binding"/>
    <property type="evidence" value="ECO:0007669"/>
    <property type="project" value="UniProtKB-KW"/>
</dbReference>
<evidence type="ECO:0000256" key="4">
    <source>
        <dbReference type="ARBA" id="ARBA00014428"/>
    </source>
</evidence>
<evidence type="ECO:0000256" key="8">
    <source>
        <dbReference type="ARBA" id="ARBA00022917"/>
    </source>
</evidence>
<organism evidence="12 13">
    <name type="scientific">Thermospira aquatica</name>
    <dbReference type="NCBI Taxonomy" id="2828656"/>
    <lineage>
        <taxon>Bacteria</taxon>
        <taxon>Pseudomonadati</taxon>
        <taxon>Spirochaetota</taxon>
        <taxon>Spirochaetia</taxon>
        <taxon>Brevinematales</taxon>
        <taxon>Thermospiraceae</taxon>
        <taxon>Thermospira</taxon>
    </lineage>
</organism>
<keyword evidence="7 10" id="KW-0067">ATP-binding</keyword>
<reference evidence="12" key="2">
    <citation type="submission" date="2022-06" db="EMBL/GenBank/DDBJ databases">
        <title>Thermospira aquatica gen. nov., sp. nov.</title>
        <authorList>
            <person name="Ben Ali Gam Z."/>
            <person name="Labat M."/>
        </authorList>
    </citation>
    <scope>NUCLEOTIDE SEQUENCE</scope>
    <source>
        <strain evidence="12">F1F22</strain>
    </source>
</reference>
<proteinExistence type="inferred from homology"/>
<name>A0AAX3BFT4_9SPIR</name>
<feature type="domain" description="Amidase" evidence="11">
    <location>
        <begin position="24"/>
        <end position="466"/>
    </location>
</feature>
<feature type="active site" description="Charge relay system" evidence="10">
    <location>
        <position position="81"/>
    </location>
</feature>
<evidence type="ECO:0000259" key="11">
    <source>
        <dbReference type="Pfam" id="PF01425"/>
    </source>
</evidence>
<dbReference type="Proteomes" id="UP001056539">
    <property type="component" value="Chromosome"/>
</dbReference>
<comment type="catalytic activity">
    <reaction evidence="9 10">
        <text>L-glutamyl-tRNA(Gln) + L-glutamine + ATP + H2O = L-glutaminyl-tRNA(Gln) + L-glutamate + ADP + phosphate + H(+)</text>
        <dbReference type="Rhea" id="RHEA:17521"/>
        <dbReference type="Rhea" id="RHEA-COMP:9681"/>
        <dbReference type="Rhea" id="RHEA-COMP:9684"/>
        <dbReference type="ChEBI" id="CHEBI:15377"/>
        <dbReference type="ChEBI" id="CHEBI:15378"/>
        <dbReference type="ChEBI" id="CHEBI:29985"/>
        <dbReference type="ChEBI" id="CHEBI:30616"/>
        <dbReference type="ChEBI" id="CHEBI:43474"/>
        <dbReference type="ChEBI" id="CHEBI:58359"/>
        <dbReference type="ChEBI" id="CHEBI:78520"/>
        <dbReference type="ChEBI" id="CHEBI:78521"/>
        <dbReference type="ChEBI" id="CHEBI:456216"/>
        <dbReference type="EC" id="6.3.5.7"/>
    </reaction>
</comment>
<dbReference type="EC" id="6.3.5.7" evidence="3 10"/>
<feature type="active site" description="Acyl-ester intermediate" evidence="10">
    <location>
        <position position="181"/>
    </location>
</feature>
<dbReference type="GO" id="GO:0030956">
    <property type="term" value="C:glutamyl-tRNA(Gln) amidotransferase complex"/>
    <property type="evidence" value="ECO:0007669"/>
    <property type="project" value="InterPro"/>
</dbReference>
<dbReference type="AlphaFoldDB" id="A0AAX3BFT4"/>
<dbReference type="EMBL" id="CP073355">
    <property type="protein sequence ID" value="URA11233.1"/>
    <property type="molecule type" value="Genomic_DNA"/>
</dbReference>
<comment type="function">
    <text evidence="10">Allows the formation of correctly charged Gln-tRNA(Gln) through the transamidation of misacylated Glu-tRNA(Gln) in organisms which lack glutaminyl-tRNA synthetase. The reaction takes place in the presence of glutamine and ATP through an activated gamma-phospho-Glu-tRNA(Gln).</text>
</comment>
<dbReference type="GO" id="GO:0050567">
    <property type="term" value="F:glutaminyl-tRNA synthase (glutamine-hydrolyzing) activity"/>
    <property type="evidence" value="ECO:0007669"/>
    <property type="project" value="UniProtKB-UniRule"/>
</dbReference>
<evidence type="ECO:0000256" key="6">
    <source>
        <dbReference type="ARBA" id="ARBA00022741"/>
    </source>
</evidence>
<evidence type="ECO:0000256" key="2">
    <source>
        <dbReference type="ARBA" id="ARBA00011123"/>
    </source>
</evidence>
<accession>A0AAX3BFT4</accession>
<gene>
    <name evidence="10 12" type="primary">gatA</name>
    <name evidence="12" type="ORF">KDW03_05405</name>
</gene>
<dbReference type="InterPro" id="IPR036928">
    <property type="entry name" value="AS_sf"/>
</dbReference>
<evidence type="ECO:0000256" key="7">
    <source>
        <dbReference type="ARBA" id="ARBA00022840"/>
    </source>
</evidence>
<dbReference type="InterPro" id="IPR023631">
    <property type="entry name" value="Amidase_dom"/>
</dbReference>
<sequence length="478" mass="51906">MDIREFSLRQLSEALEKKELSSEEITRAYLEAIERDETSSEPIHAYVSVYTEDALAMAQEADKKRARGEGTKLTGIPIAIKDNINVRGYETTCSSRILKGYKASYDATVVEKLIRHHGMVFLGKTNMDEFAMGSSTETSAYGITRNPFDRKRVPGGSSGGSAASVGGKLAPVALGSDTGGSIRQPAAFCGCVGLKPTYGTVSRYGLVAFASSLDQIGPLARTVEDAAWIYEAIAGHDPRDSTSVEHVPVLKLEGNLKGVRIGVPKEFIVEGMSQEVKENLETVLRKLEQEGAIVKEISLPHSEYAVPTYYVVATAEASSNLERYDGVKYGYRAQAGTLSEMYVKTRTEGFGAEVKRRIMLGTYVLSAGYYDAYYLKALKVRTLIRQDFQKAFAQVDVILGPTTPTPPFGIGEKLNDPISMYLSDIYTISANLAGIPAISLPSGWTKTGLPLGIQLMGDALNDGKLLDVAYGVEQKLKV</sequence>
<feature type="active site" description="Charge relay system" evidence="10">
    <location>
        <position position="157"/>
    </location>
</feature>
<dbReference type="HAMAP" id="MF_00120">
    <property type="entry name" value="GatA"/>
    <property type="match status" value="1"/>
</dbReference>
<dbReference type="NCBIfam" id="TIGR00132">
    <property type="entry name" value="gatA"/>
    <property type="match status" value="1"/>
</dbReference>
<evidence type="ECO:0000256" key="10">
    <source>
        <dbReference type="HAMAP-Rule" id="MF_00120"/>
    </source>
</evidence>
<evidence type="ECO:0000256" key="9">
    <source>
        <dbReference type="ARBA" id="ARBA00047407"/>
    </source>
</evidence>
<dbReference type="Gene3D" id="3.90.1300.10">
    <property type="entry name" value="Amidase signature (AS) domain"/>
    <property type="match status" value="1"/>
</dbReference>